<comment type="similarity">
    <text evidence="1">Belongs to the ClpA/ClpB family. Torsin subfamily.</text>
</comment>
<keyword evidence="5" id="KW-1185">Reference proteome</keyword>
<feature type="region of interest" description="Disordered" evidence="2">
    <location>
        <begin position="236"/>
        <end position="278"/>
    </location>
</feature>
<dbReference type="SUPFAM" id="SSF52540">
    <property type="entry name" value="P-loop containing nucleoside triphosphate hydrolases"/>
    <property type="match status" value="1"/>
</dbReference>
<name>A0ABQ7G153_DUNSA</name>
<gene>
    <name evidence="4" type="ORF">DUNSADRAFT_17844</name>
</gene>
<dbReference type="CDD" id="cd00009">
    <property type="entry name" value="AAA"/>
    <property type="match status" value="1"/>
</dbReference>
<evidence type="ECO:0000256" key="2">
    <source>
        <dbReference type="SAM" id="MobiDB-lite"/>
    </source>
</evidence>
<feature type="compositionally biased region" description="Low complexity" evidence="2">
    <location>
        <begin position="236"/>
        <end position="252"/>
    </location>
</feature>
<dbReference type="PANTHER" id="PTHR10760:SF2">
    <property type="entry name" value="LD13476P-RELATED"/>
    <property type="match status" value="1"/>
</dbReference>
<evidence type="ECO:0000313" key="4">
    <source>
        <dbReference type="EMBL" id="KAF5828296.1"/>
    </source>
</evidence>
<protein>
    <recommendedName>
        <fullName evidence="3">AAA+ ATPase domain-containing protein</fullName>
    </recommendedName>
</protein>
<dbReference type="Gene3D" id="3.40.50.300">
    <property type="entry name" value="P-loop containing nucleotide triphosphate hydrolases"/>
    <property type="match status" value="1"/>
</dbReference>
<dbReference type="SMART" id="SM00382">
    <property type="entry name" value="AAA"/>
    <property type="match status" value="1"/>
</dbReference>
<dbReference type="Pfam" id="PF06309">
    <property type="entry name" value="Torsin"/>
    <property type="match status" value="1"/>
</dbReference>
<evidence type="ECO:0000259" key="3">
    <source>
        <dbReference type="SMART" id="SM00382"/>
    </source>
</evidence>
<proteinExistence type="inferred from homology"/>
<comment type="caution">
    <text evidence="4">The sequence shown here is derived from an EMBL/GenBank/DDBJ whole genome shotgun (WGS) entry which is preliminary data.</text>
</comment>
<dbReference type="InterPro" id="IPR003593">
    <property type="entry name" value="AAA+_ATPase"/>
</dbReference>
<dbReference type="Proteomes" id="UP000815325">
    <property type="component" value="Unassembled WGS sequence"/>
</dbReference>
<reference evidence="4" key="1">
    <citation type="submission" date="2017-08" db="EMBL/GenBank/DDBJ databases">
        <authorList>
            <person name="Polle J.E."/>
            <person name="Barry K."/>
            <person name="Cushman J."/>
            <person name="Schmutz J."/>
            <person name="Tran D."/>
            <person name="Hathwaick L.T."/>
            <person name="Yim W.C."/>
            <person name="Jenkins J."/>
            <person name="Mckie-Krisberg Z.M."/>
            <person name="Prochnik S."/>
            <person name="Lindquist E."/>
            <person name="Dockter R.B."/>
            <person name="Adam C."/>
            <person name="Molina H."/>
            <person name="Bunkerborg J."/>
            <person name="Jin E."/>
            <person name="Buchheim M."/>
            <person name="Magnuson J."/>
        </authorList>
    </citation>
    <scope>NUCLEOTIDE SEQUENCE</scope>
    <source>
        <strain evidence="4">CCAP 19/18</strain>
    </source>
</reference>
<sequence>MVFPTWKSFKKVATATSFVTALFTGTTRFLPDACQRTEQFLESNIVGQELAIGQLVDAVCAHLEHLQPRKPLVLSIHGPPGVGKTFTSTLLARALYNKNPEKAVECPGKHCQGMKVVYGLDFEAHEQGRQLALVRNAIQEHMTNVKDAIVVIEEYHNLDCASRAMVRQLLDHPYQPQQVDGKKSSGLGRAIVLLESNHGTTELEGLMYNATKGGKQQLSAKDADHVLRDAVFANWQSKPSSSSGNGRSQQDGACKGGANDRDEDGSCSADGSGDGRSGVGGSVGCEGFMGDLRLTSHINFYLPFLPLQRPQVKELISRELLTWRGVLWNGWNGREYVEGKYVLMVWRPQVVDFLTDMVEFYGPFSIEGAKQASTVCVRHIARHVRRCPAFAISAPRPPGQWLPKGSPQDHDVELRLFLKRPNFHGNGDHSWMYPTSGVVKEKDKEGWELAVEYPTAPDVSKS</sequence>
<dbReference type="PANTHER" id="PTHR10760">
    <property type="entry name" value="TORSIN"/>
    <property type="match status" value="1"/>
</dbReference>
<dbReference type="InterPro" id="IPR027417">
    <property type="entry name" value="P-loop_NTPase"/>
</dbReference>
<evidence type="ECO:0000256" key="1">
    <source>
        <dbReference type="ARBA" id="ARBA00006235"/>
    </source>
</evidence>
<accession>A0ABQ7G153</accession>
<dbReference type="EMBL" id="MU070326">
    <property type="protein sequence ID" value="KAF5828296.1"/>
    <property type="molecule type" value="Genomic_DNA"/>
</dbReference>
<organism evidence="4 5">
    <name type="scientific">Dunaliella salina</name>
    <name type="common">Green alga</name>
    <name type="synonym">Protococcus salinus</name>
    <dbReference type="NCBI Taxonomy" id="3046"/>
    <lineage>
        <taxon>Eukaryota</taxon>
        <taxon>Viridiplantae</taxon>
        <taxon>Chlorophyta</taxon>
        <taxon>core chlorophytes</taxon>
        <taxon>Chlorophyceae</taxon>
        <taxon>CS clade</taxon>
        <taxon>Chlamydomonadales</taxon>
        <taxon>Dunaliellaceae</taxon>
        <taxon>Dunaliella</taxon>
    </lineage>
</organism>
<evidence type="ECO:0000313" key="5">
    <source>
        <dbReference type="Proteomes" id="UP000815325"/>
    </source>
</evidence>
<dbReference type="InterPro" id="IPR010448">
    <property type="entry name" value="Torsin"/>
</dbReference>
<feature type="domain" description="AAA+ ATPase" evidence="3">
    <location>
        <begin position="70"/>
        <end position="222"/>
    </location>
</feature>